<dbReference type="Pfam" id="PF12105">
    <property type="entry name" value="SpoU_methylas_C"/>
    <property type="match status" value="1"/>
</dbReference>
<dbReference type="eggNOG" id="COG0566">
    <property type="taxonomic scope" value="Bacteria"/>
</dbReference>
<dbReference type="Proteomes" id="UP000001208">
    <property type="component" value="Chromosome"/>
</dbReference>
<sequence>MRFVSSDRFQQIKRLLDKRQPDLTVVMENVNKAHNLAAIIRTCDAVGIPKVHAVALRPEIRTKQNSASGANRWVDVQIHNSTEDVFSTLRQGGFQIFVAHFSPQATDFRAVDFTKPTALVVGAEWEGISETAISLADGSLYVPMVGMVESLNVSVATAIMLFEAQRQRTEKGFYDKPRLDEATYQRLLFELTYPQIATAYKQKDKALPKMNMDGEILRK</sequence>
<keyword evidence="6 7" id="KW-0694">RNA-binding</keyword>
<dbReference type="HOGENOM" id="CLU_021322_4_2_10"/>
<dbReference type="Gene3D" id="3.40.1280.10">
    <property type="match status" value="1"/>
</dbReference>
<dbReference type="RefSeq" id="WP_012499524.1">
    <property type="nucleotide sequence ID" value="NC_011026.1"/>
</dbReference>
<dbReference type="GO" id="GO:0141100">
    <property type="term" value="F:tRNA (guanine(18)-2'-O)-methyltransferase activity"/>
    <property type="evidence" value="ECO:0007669"/>
    <property type="project" value="UniProtKB-UniRule"/>
</dbReference>
<keyword evidence="3 7" id="KW-0808">Transferase</keyword>
<dbReference type="InterPro" id="IPR029028">
    <property type="entry name" value="Alpha/beta_knot_MTases"/>
</dbReference>
<keyword evidence="5 7" id="KW-0819">tRNA processing</keyword>
<comment type="similarity">
    <text evidence="7">Belongs to the class IV-like SAM-binding methyltransferase superfamily. RNA methyltransferase TrmH family.</text>
</comment>
<dbReference type="OrthoDB" id="9794400at2"/>
<organism evidence="10 11">
    <name type="scientific">Chloroherpeton thalassium (strain ATCC 35110 / GB-78)</name>
    <dbReference type="NCBI Taxonomy" id="517418"/>
    <lineage>
        <taxon>Bacteria</taxon>
        <taxon>Pseudomonadati</taxon>
        <taxon>Chlorobiota</taxon>
        <taxon>Chlorobiia</taxon>
        <taxon>Chlorobiales</taxon>
        <taxon>Chloroherpetonaceae</taxon>
        <taxon>Chloroherpeton</taxon>
    </lineage>
</organism>
<evidence type="ECO:0000256" key="2">
    <source>
        <dbReference type="ARBA" id="ARBA00022603"/>
    </source>
</evidence>
<feature type="domain" description="RNA methyltransferase SpoU/TrmH type C-terminal" evidence="9">
    <location>
        <begin position="166"/>
        <end position="218"/>
    </location>
</feature>
<dbReference type="KEGG" id="cts:Ctha_0975"/>
<dbReference type="PANTHER" id="PTHR43453">
    <property type="entry name" value="RRNA METHYLASE-LIKE"/>
    <property type="match status" value="1"/>
</dbReference>
<dbReference type="CDD" id="cd18092">
    <property type="entry name" value="SpoU-like_TrmH"/>
    <property type="match status" value="1"/>
</dbReference>
<evidence type="ECO:0000259" key="8">
    <source>
        <dbReference type="Pfam" id="PF00588"/>
    </source>
</evidence>
<feature type="binding site" evidence="7">
    <location>
        <position position="151"/>
    </location>
    <ligand>
        <name>S-adenosyl-L-methionine</name>
        <dbReference type="ChEBI" id="CHEBI:59789"/>
    </ligand>
</feature>
<evidence type="ECO:0000313" key="11">
    <source>
        <dbReference type="Proteomes" id="UP000001208"/>
    </source>
</evidence>
<evidence type="ECO:0000259" key="9">
    <source>
        <dbReference type="Pfam" id="PF12105"/>
    </source>
</evidence>
<evidence type="ECO:0000313" key="10">
    <source>
        <dbReference type="EMBL" id="ACF13440.1"/>
    </source>
</evidence>
<evidence type="ECO:0000256" key="3">
    <source>
        <dbReference type="ARBA" id="ARBA00022679"/>
    </source>
</evidence>
<evidence type="ECO:0000256" key="7">
    <source>
        <dbReference type="HAMAP-Rule" id="MF_02060"/>
    </source>
</evidence>
<dbReference type="InterPro" id="IPR001537">
    <property type="entry name" value="SpoU_MeTrfase"/>
</dbReference>
<proteinExistence type="inferred from homology"/>
<feature type="binding site" evidence="7">
    <location>
        <position position="142"/>
    </location>
    <ligand>
        <name>S-adenosyl-L-methionine</name>
        <dbReference type="ChEBI" id="CHEBI:59789"/>
    </ligand>
</feature>
<protein>
    <recommendedName>
        <fullName evidence="7">tRNA (guanosine(18)-2'-O)-methyltransferase</fullName>
        <ecNumber evidence="7">2.1.1.34</ecNumber>
    </recommendedName>
    <alternativeName>
        <fullName evidence="7">tRNA [Gm18] methyltransferase</fullName>
    </alternativeName>
</protein>
<dbReference type="AlphaFoldDB" id="B3QXG6"/>
<dbReference type="InterPro" id="IPR029026">
    <property type="entry name" value="tRNA_m1G_MTases_N"/>
</dbReference>
<dbReference type="GO" id="GO:0002938">
    <property type="term" value="P:tRNA guanine ribose methylation"/>
    <property type="evidence" value="ECO:0007669"/>
    <property type="project" value="UniProtKB-UniRule"/>
</dbReference>
<keyword evidence="1 7" id="KW-0820">tRNA-binding</keyword>
<name>B3QXG6_CHLT3</name>
<comment type="catalytic activity">
    <reaction evidence="7">
        <text>guanosine(18) in tRNA + S-adenosyl-L-methionine = 2'-O-methylguanosine(18) in tRNA + S-adenosyl-L-homocysteine + H(+)</text>
        <dbReference type="Rhea" id="RHEA:20077"/>
        <dbReference type="Rhea" id="RHEA-COMP:10190"/>
        <dbReference type="Rhea" id="RHEA-COMP:10192"/>
        <dbReference type="ChEBI" id="CHEBI:15378"/>
        <dbReference type="ChEBI" id="CHEBI:57856"/>
        <dbReference type="ChEBI" id="CHEBI:59789"/>
        <dbReference type="ChEBI" id="CHEBI:74269"/>
        <dbReference type="ChEBI" id="CHEBI:74445"/>
        <dbReference type="EC" id="2.1.1.34"/>
    </reaction>
</comment>
<dbReference type="PANTHER" id="PTHR43453:SF1">
    <property type="entry name" value="TRNA_RRNA METHYLTRANSFERASE SPOU TYPE DOMAIN-CONTAINING PROTEIN"/>
    <property type="match status" value="1"/>
</dbReference>
<dbReference type="HAMAP" id="MF_02060">
    <property type="entry name" value="tRNA_methyltr_TrmH"/>
    <property type="match status" value="1"/>
</dbReference>
<evidence type="ECO:0000256" key="6">
    <source>
        <dbReference type="ARBA" id="ARBA00022884"/>
    </source>
</evidence>
<comment type="function">
    <text evidence="7">Catalyzes the 2'-O methylation of guanosine at position 18 in tRNA.</text>
</comment>
<reference evidence="10 11" key="1">
    <citation type="submission" date="2008-06" db="EMBL/GenBank/DDBJ databases">
        <title>Complete sequence of Chloroherpeton thalassium ATCC 35110.</title>
        <authorList>
            <consortium name="US DOE Joint Genome Institute"/>
            <person name="Lucas S."/>
            <person name="Copeland A."/>
            <person name="Lapidus A."/>
            <person name="Glavina del Rio T."/>
            <person name="Dalin E."/>
            <person name="Tice H."/>
            <person name="Bruce D."/>
            <person name="Goodwin L."/>
            <person name="Pitluck S."/>
            <person name="Schmutz J."/>
            <person name="Larimer F."/>
            <person name="Land M."/>
            <person name="Hauser L."/>
            <person name="Kyrpides N."/>
            <person name="Mikhailova N."/>
            <person name="Liu Z."/>
            <person name="Li T."/>
            <person name="Zhao F."/>
            <person name="Overmann J."/>
            <person name="Bryant D.A."/>
            <person name="Richardson P."/>
        </authorList>
    </citation>
    <scope>NUCLEOTIDE SEQUENCE [LARGE SCALE GENOMIC DNA]</scope>
    <source>
        <strain evidence="11">ATCC 35110 / GB-78</strain>
    </source>
</reference>
<dbReference type="EMBL" id="CP001100">
    <property type="protein sequence ID" value="ACF13440.1"/>
    <property type="molecule type" value="Genomic_DNA"/>
</dbReference>
<gene>
    <name evidence="7" type="primary">trmH</name>
    <name evidence="10" type="ordered locus">Ctha_0975</name>
</gene>
<dbReference type="NCBIfam" id="NF008295">
    <property type="entry name" value="PRK11081.1"/>
    <property type="match status" value="1"/>
</dbReference>
<dbReference type="STRING" id="517418.Ctha_0975"/>
<feature type="domain" description="tRNA/rRNA methyltransferase SpoU type" evidence="8">
    <location>
        <begin position="23"/>
        <end position="162"/>
    </location>
</feature>
<dbReference type="SUPFAM" id="SSF75217">
    <property type="entry name" value="alpha/beta knot"/>
    <property type="match status" value="1"/>
</dbReference>
<keyword evidence="11" id="KW-1185">Reference proteome</keyword>
<dbReference type="Pfam" id="PF00588">
    <property type="entry name" value="SpoU_methylase"/>
    <property type="match status" value="1"/>
</dbReference>
<comment type="caution">
    <text evidence="7">Lacks conserved residue(s) required for the propagation of feature annotation.</text>
</comment>
<dbReference type="InterPro" id="IPR033671">
    <property type="entry name" value="TrmH"/>
</dbReference>
<dbReference type="GO" id="GO:0000049">
    <property type="term" value="F:tRNA binding"/>
    <property type="evidence" value="ECO:0007669"/>
    <property type="project" value="UniProtKB-UniRule"/>
</dbReference>
<keyword evidence="2 7" id="KW-0489">Methyltransferase</keyword>
<dbReference type="InterPro" id="IPR022724">
    <property type="entry name" value="rRNA_MeTrfase_SpoU_C"/>
</dbReference>
<evidence type="ECO:0000256" key="5">
    <source>
        <dbReference type="ARBA" id="ARBA00022694"/>
    </source>
</evidence>
<evidence type="ECO:0000256" key="1">
    <source>
        <dbReference type="ARBA" id="ARBA00022555"/>
    </source>
</evidence>
<keyword evidence="4 7" id="KW-0949">S-adenosyl-L-methionine</keyword>
<dbReference type="EC" id="2.1.1.34" evidence="7"/>
<evidence type="ECO:0000256" key="4">
    <source>
        <dbReference type="ARBA" id="ARBA00022691"/>
    </source>
</evidence>
<accession>B3QXG6</accession>